<dbReference type="CDD" id="cd01288">
    <property type="entry name" value="FabZ"/>
    <property type="match status" value="1"/>
</dbReference>
<evidence type="ECO:0000313" key="10">
    <source>
        <dbReference type="Proteomes" id="UP000184275"/>
    </source>
</evidence>
<dbReference type="NCBIfam" id="NF000582">
    <property type="entry name" value="PRK00006.1"/>
    <property type="match status" value="1"/>
</dbReference>
<dbReference type="EMBL" id="FRAW01000003">
    <property type="protein sequence ID" value="SHK26809.1"/>
    <property type="molecule type" value="Genomic_DNA"/>
</dbReference>
<evidence type="ECO:0000256" key="7">
    <source>
        <dbReference type="ARBA" id="ARBA00023239"/>
    </source>
</evidence>
<proteinExistence type="predicted"/>
<name>A0A1M6R2V5_9BACT</name>
<dbReference type="PANTHER" id="PTHR30272:SF1">
    <property type="entry name" value="3-HYDROXYACYL-[ACYL-CARRIER-PROTEIN] DEHYDRATASE"/>
    <property type="match status" value="1"/>
</dbReference>
<evidence type="ECO:0000256" key="6">
    <source>
        <dbReference type="ARBA" id="ARBA00023098"/>
    </source>
</evidence>
<dbReference type="GO" id="GO:0009245">
    <property type="term" value="P:lipid A biosynthetic process"/>
    <property type="evidence" value="ECO:0007669"/>
    <property type="project" value="UniProtKB-KW"/>
</dbReference>
<dbReference type="Pfam" id="PF07977">
    <property type="entry name" value="FabA"/>
    <property type="match status" value="1"/>
</dbReference>
<evidence type="ECO:0000256" key="1">
    <source>
        <dbReference type="ARBA" id="ARBA00004496"/>
    </source>
</evidence>
<dbReference type="EC" id="4.2.1.59" evidence="2"/>
<keyword evidence="7" id="KW-0456">Lyase</keyword>
<dbReference type="GO" id="GO:0019171">
    <property type="term" value="F:(3R)-hydroxyacyl-[acyl-carrier-protein] dehydratase activity"/>
    <property type="evidence" value="ECO:0007669"/>
    <property type="project" value="UniProtKB-EC"/>
</dbReference>
<dbReference type="FunFam" id="3.10.129.10:FF:000001">
    <property type="entry name" value="3-hydroxyacyl-[acyl-carrier-protein] dehydratase FabZ"/>
    <property type="match status" value="1"/>
</dbReference>
<comment type="function">
    <text evidence="8">Involved in unsaturated fatty acids biosynthesis. Catalyzes the dehydration of short chain beta-hydroxyacyl-ACPs and long chain saturated and unsaturated beta-hydroxyacyl-ACPs.</text>
</comment>
<evidence type="ECO:0000256" key="5">
    <source>
        <dbReference type="ARBA" id="ARBA00022556"/>
    </source>
</evidence>
<keyword evidence="4" id="KW-0444">Lipid biosynthesis</keyword>
<gene>
    <name evidence="9" type="ORF">SAMN05720469_10392</name>
</gene>
<dbReference type="Gene3D" id="3.10.129.10">
    <property type="entry name" value="Hotdog Thioesterase"/>
    <property type="match status" value="1"/>
</dbReference>
<keyword evidence="3" id="KW-0963">Cytoplasm</keyword>
<keyword evidence="10" id="KW-1185">Reference proteome</keyword>
<evidence type="ECO:0000256" key="3">
    <source>
        <dbReference type="ARBA" id="ARBA00022490"/>
    </source>
</evidence>
<dbReference type="Proteomes" id="UP000184275">
    <property type="component" value="Unassembled WGS sequence"/>
</dbReference>
<evidence type="ECO:0000256" key="4">
    <source>
        <dbReference type="ARBA" id="ARBA00022516"/>
    </source>
</evidence>
<dbReference type="InterPro" id="IPR013114">
    <property type="entry name" value="FabA_FabZ"/>
</dbReference>
<organism evidence="9 10">
    <name type="scientific">Fibrobacter intestinalis</name>
    <dbReference type="NCBI Taxonomy" id="28122"/>
    <lineage>
        <taxon>Bacteria</taxon>
        <taxon>Pseudomonadati</taxon>
        <taxon>Fibrobacterota</taxon>
        <taxon>Fibrobacteria</taxon>
        <taxon>Fibrobacterales</taxon>
        <taxon>Fibrobacteraceae</taxon>
        <taxon>Fibrobacter</taxon>
    </lineage>
</organism>
<keyword evidence="6" id="KW-0443">Lipid metabolism</keyword>
<sequence>MSMNIYEISQRIAQRPPFQMVEKVIELVPNESATGIKNVSVNEPYFMGHFPGAPIMPGVLIVESCAQLCSLVIEKKPEDLDDKLYVLLKIDGFKFVKPVIPGDQLELSVVKTKGGGVLVGFSCVVKVNGNVHAKGELTFTTIPKESLGK</sequence>
<evidence type="ECO:0000256" key="8">
    <source>
        <dbReference type="ARBA" id="ARBA00025049"/>
    </source>
</evidence>
<evidence type="ECO:0000256" key="2">
    <source>
        <dbReference type="ARBA" id="ARBA00013167"/>
    </source>
</evidence>
<dbReference type="AlphaFoldDB" id="A0A1M6R2V5"/>
<dbReference type="SUPFAM" id="SSF54637">
    <property type="entry name" value="Thioesterase/thiol ester dehydrase-isomerase"/>
    <property type="match status" value="1"/>
</dbReference>
<dbReference type="PANTHER" id="PTHR30272">
    <property type="entry name" value="3-HYDROXYACYL-[ACYL-CARRIER-PROTEIN] DEHYDRATASE"/>
    <property type="match status" value="1"/>
</dbReference>
<reference evidence="10" key="1">
    <citation type="submission" date="2016-11" db="EMBL/GenBank/DDBJ databases">
        <authorList>
            <person name="Varghese N."/>
            <person name="Submissions S."/>
        </authorList>
    </citation>
    <scope>NUCLEOTIDE SEQUENCE [LARGE SCALE GENOMIC DNA]</scope>
    <source>
        <strain evidence="10">UWOS</strain>
    </source>
</reference>
<dbReference type="InterPro" id="IPR029069">
    <property type="entry name" value="HotDog_dom_sf"/>
</dbReference>
<dbReference type="GO" id="GO:0016020">
    <property type="term" value="C:membrane"/>
    <property type="evidence" value="ECO:0007669"/>
    <property type="project" value="GOC"/>
</dbReference>
<accession>A0A1M6R2V5</accession>
<protein>
    <recommendedName>
        <fullName evidence="2">3-hydroxyacyl-[acyl-carrier-protein] dehydratase</fullName>
        <ecNumber evidence="2">4.2.1.59</ecNumber>
    </recommendedName>
</protein>
<keyword evidence="5" id="KW-0441">Lipid A biosynthesis</keyword>
<dbReference type="GO" id="GO:0005737">
    <property type="term" value="C:cytoplasm"/>
    <property type="evidence" value="ECO:0007669"/>
    <property type="project" value="UniProtKB-SubCell"/>
</dbReference>
<evidence type="ECO:0000313" key="9">
    <source>
        <dbReference type="EMBL" id="SHK26809.1"/>
    </source>
</evidence>
<comment type="subcellular location">
    <subcellularLocation>
        <location evidence="1">Cytoplasm</location>
    </subcellularLocation>
</comment>